<dbReference type="PRINTS" id="PR00081">
    <property type="entry name" value="GDHRDH"/>
</dbReference>
<evidence type="ECO:0000313" key="4">
    <source>
        <dbReference type="EMBL" id="KJF43995.1"/>
    </source>
</evidence>
<dbReference type="PANTHER" id="PTHR42901">
    <property type="entry name" value="ALCOHOL DEHYDROGENASE"/>
    <property type="match status" value="1"/>
</dbReference>
<dbReference type="PATRIC" id="fig|1544798.3.peg.26"/>
<organism evidence="4 5">
    <name type="scientific">Draconibacterium sediminis</name>
    <dbReference type="NCBI Taxonomy" id="1544798"/>
    <lineage>
        <taxon>Bacteria</taxon>
        <taxon>Pseudomonadati</taxon>
        <taxon>Bacteroidota</taxon>
        <taxon>Bacteroidia</taxon>
        <taxon>Marinilabiliales</taxon>
        <taxon>Prolixibacteraceae</taxon>
        <taxon>Draconibacterium</taxon>
    </lineage>
</organism>
<dbReference type="GO" id="GO:0016491">
    <property type="term" value="F:oxidoreductase activity"/>
    <property type="evidence" value="ECO:0007669"/>
    <property type="project" value="UniProtKB-KW"/>
</dbReference>
<comment type="caution">
    <text evidence="4">The sequence shown here is derived from an EMBL/GenBank/DDBJ whole genome shotgun (WGS) entry which is preliminary data.</text>
</comment>
<dbReference type="Pfam" id="PF00106">
    <property type="entry name" value="adh_short"/>
    <property type="match status" value="1"/>
</dbReference>
<dbReference type="PIRSF" id="PIRSF000126">
    <property type="entry name" value="11-beta-HSD1"/>
    <property type="match status" value="1"/>
</dbReference>
<dbReference type="EMBL" id="JRHC01000001">
    <property type="protein sequence ID" value="KJF43995.1"/>
    <property type="molecule type" value="Genomic_DNA"/>
</dbReference>
<dbReference type="AlphaFoldDB" id="A0A0D8JAG5"/>
<gene>
    <name evidence="4" type="ORF">LH29_00125</name>
</gene>
<dbReference type="SUPFAM" id="SSF51735">
    <property type="entry name" value="NAD(P)-binding Rossmann-fold domains"/>
    <property type="match status" value="1"/>
</dbReference>
<evidence type="ECO:0000256" key="2">
    <source>
        <dbReference type="ARBA" id="ARBA00023002"/>
    </source>
</evidence>
<dbReference type="OrthoDB" id="9808814at2"/>
<evidence type="ECO:0000313" key="5">
    <source>
        <dbReference type="Proteomes" id="UP000032544"/>
    </source>
</evidence>
<dbReference type="InterPro" id="IPR036291">
    <property type="entry name" value="NAD(P)-bd_dom_sf"/>
</dbReference>
<dbReference type="InterPro" id="IPR002347">
    <property type="entry name" value="SDR_fam"/>
</dbReference>
<dbReference type="STRING" id="1544798.LH29_00125"/>
<dbReference type="PANTHER" id="PTHR42901:SF1">
    <property type="entry name" value="ALCOHOL DEHYDROGENASE"/>
    <property type="match status" value="1"/>
</dbReference>
<protein>
    <submittedName>
        <fullName evidence="4">Short-chain dehydrogenase</fullName>
    </submittedName>
</protein>
<name>A0A0D8JAG5_9BACT</name>
<dbReference type="Gene3D" id="3.40.50.720">
    <property type="entry name" value="NAD(P)-binding Rossmann-like Domain"/>
    <property type="match status" value="1"/>
</dbReference>
<proteinExistence type="inferred from homology"/>
<evidence type="ECO:0000256" key="1">
    <source>
        <dbReference type="ARBA" id="ARBA00006484"/>
    </source>
</evidence>
<dbReference type="RefSeq" id="WP_045025509.1">
    <property type="nucleotide sequence ID" value="NZ_JRHC01000001.1"/>
</dbReference>
<sequence length="259" mass="27852">MKNVAVITGASTGIGRELAHIHAEKGGDLVIVARSKDKLEALKKELETKHSIKVYVIAKDLGLPESPKEVYDEIKKVGIETEILINNAGFGGVGVFHELNYEQHMAMINLNITSLTAMTRLFLPDFVARNSGKILNTSSTASLMPGPLQAVYFATKAYVTSFSNALSAELADTNVTVTNLMPGATETEFGASSGMDKTAMFKKTASARKVAEAGYNAMLKGKIDVVSGLTTAQKIMISGIPFMPKKLLLKIVKSMQQPK</sequence>
<keyword evidence="5" id="KW-1185">Reference proteome</keyword>
<dbReference type="PRINTS" id="PR00080">
    <property type="entry name" value="SDRFAMILY"/>
</dbReference>
<keyword evidence="2" id="KW-0560">Oxidoreductase</keyword>
<evidence type="ECO:0000256" key="3">
    <source>
        <dbReference type="RuleBase" id="RU000363"/>
    </source>
</evidence>
<dbReference type="Proteomes" id="UP000032544">
    <property type="component" value="Unassembled WGS sequence"/>
</dbReference>
<accession>A0A0D8JAG5</accession>
<comment type="similarity">
    <text evidence="1 3">Belongs to the short-chain dehydrogenases/reductases (SDR) family.</text>
</comment>
<reference evidence="4 5" key="1">
    <citation type="submission" date="2014-09" db="EMBL/GenBank/DDBJ databases">
        <title>Draft Genome Sequence of Draconibacterium sp. JN14CK-3.</title>
        <authorList>
            <person name="Dong C."/>
            <person name="Lai Q."/>
            <person name="Shao Z."/>
        </authorList>
    </citation>
    <scope>NUCLEOTIDE SEQUENCE [LARGE SCALE GENOMIC DNA]</scope>
    <source>
        <strain evidence="4 5">JN14CK-3</strain>
    </source>
</reference>